<sequence length="270" mass="27548">MASNKEQASIGSISSSESPTPSESSVSSEWPSHYEISASSSSESLAPSEYNSNAAAAGGYSADGYSAGGYSAGGYSAGGYNSNDAGAGGYSTDGYNSNAAAGGGYSSNAAGAGGYSTDDYNSNAAAGGGCSTGGYTTDVAGAGGTAGADDVDPDATTSMIEYCIGSNCNAYTYDLNTTALNTYNDQSYQCPNATISGGYCILPLSAAITQCNGDSKCSGYAMTDMLNWHNDLDRSTEYVVQLSTSSTNPSTSSSQLNRWFIYQKTRRKFY</sequence>
<dbReference type="AlphaFoldDB" id="A0A814VT60"/>
<feature type="region of interest" description="Disordered" evidence="1">
    <location>
        <begin position="1"/>
        <end position="50"/>
    </location>
</feature>
<comment type="caution">
    <text evidence="2">The sequence shown here is derived from an EMBL/GenBank/DDBJ whole genome shotgun (WGS) entry which is preliminary data.</text>
</comment>
<evidence type="ECO:0000313" key="4">
    <source>
        <dbReference type="EMBL" id="CAF1568801.1"/>
    </source>
</evidence>
<organism evidence="2 6">
    <name type="scientific">Adineta steineri</name>
    <dbReference type="NCBI Taxonomy" id="433720"/>
    <lineage>
        <taxon>Eukaryota</taxon>
        <taxon>Metazoa</taxon>
        <taxon>Spiralia</taxon>
        <taxon>Gnathifera</taxon>
        <taxon>Rotifera</taxon>
        <taxon>Eurotatoria</taxon>
        <taxon>Bdelloidea</taxon>
        <taxon>Adinetida</taxon>
        <taxon>Adinetidae</taxon>
        <taxon>Adineta</taxon>
    </lineage>
</organism>
<evidence type="ECO:0000256" key="1">
    <source>
        <dbReference type="SAM" id="MobiDB-lite"/>
    </source>
</evidence>
<dbReference type="EMBL" id="CAJNOM010000469">
    <property type="protein sequence ID" value="CAF1455114.1"/>
    <property type="molecule type" value="Genomic_DNA"/>
</dbReference>
<reference evidence="2" key="1">
    <citation type="submission" date="2021-02" db="EMBL/GenBank/DDBJ databases">
        <authorList>
            <person name="Nowell W R."/>
        </authorList>
    </citation>
    <scope>NUCLEOTIDE SEQUENCE</scope>
</reference>
<keyword evidence="5" id="KW-1185">Reference proteome</keyword>
<evidence type="ECO:0000313" key="2">
    <source>
        <dbReference type="EMBL" id="CAF1191516.1"/>
    </source>
</evidence>
<feature type="compositionally biased region" description="Low complexity" evidence="1">
    <location>
        <begin position="9"/>
        <end position="50"/>
    </location>
</feature>
<dbReference type="EMBL" id="CAJNOI010000219">
    <property type="protein sequence ID" value="CAF1191516.1"/>
    <property type="molecule type" value="Genomic_DNA"/>
</dbReference>
<dbReference type="Proteomes" id="UP000663832">
    <property type="component" value="Unassembled WGS sequence"/>
</dbReference>
<dbReference type="Proteomes" id="UP000663877">
    <property type="component" value="Unassembled WGS sequence"/>
</dbReference>
<accession>A0A814VT60</accession>
<evidence type="ECO:0000313" key="3">
    <source>
        <dbReference type="EMBL" id="CAF1455114.1"/>
    </source>
</evidence>
<gene>
    <name evidence="2" type="ORF">BJG266_LOCUS26361</name>
    <name evidence="3" type="ORF">QVE165_LOCUS40554</name>
    <name evidence="4" type="ORF">QVE165_LOCUS48604</name>
</gene>
<proteinExistence type="predicted"/>
<evidence type="ECO:0000313" key="6">
    <source>
        <dbReference type="Proteomes" id="UP000663877"/>
    </source>
</evidence>
<name>A0A814VT60_9BILA</name>
<dbReference type="EMBL" id="CAJNOM010000828">
    <property type="protein sequence ID" value="CAF1568801.1"/>
    <property type="molecule type" value="Genomic_DNA"/>
</dbReference>
<evidence type="ECO:0000313" key="5">
    <source>
        <dbReference type="Proteomes" id="UP000663832"/>
    </source>
</evidence>
<protein>
    <submittedName>
        <fullName evidence="2">Uncharacterized protein</fullName>
    </submittedName>
</protein>